<evidence type="ECO:0000256" key="2">
    <source>
        <dbReference type="ARBA" id="ARBA00022840"/>
    </source>
</evidence>
<protein>
    <recommendedName>
        <fullName evidence="3">Protein kinase domain-containing protein</fullName>
    </recommendedName>
</protein>
<feature type="domain" description="Protein kinase" evidence="3">
    <location>
        <begin position="1"/>
        <end position="208"/>
    </location>
</feature>
<dbReference type="SMART" id="SM00220">
    <property type="entry name" value="S_TKc"/>
    <property type="match status" value="1"/>
</dbReference>
<dbReference type="STRING" id="1555241.A0A4P9X906"/>
<reference evidence="5" key="1">
    <citation type="journal article" date="2018" name="Nat. Microbiol.">
        <title>Leveraging single-cell genomics to expand the fungal tree of life.</title>
        <authorList>
            <person name="Ahrendt S.R."/>
            <person name="Quandt C.A."/>
            <person name="Ciobanu D."/>
            <person name="Clum A."/>
            <person name="Salamov A."/>
            <person name="Andreopoulos B."/>
            <person name="Cheng J.F."/>
            <person name="Woyke T."/>
            <person name="Pelin A."/>
            <person name="Henrissat B."/>
            <person name="Reynolds N.K."/>
            <person name="Benny G.L."/>
            <person name="Smith M.E."/>
            <person name="James T.Y."/>
            <person name="Grigoriev I.V."/>
        </authorList>
    </citation>
    <scope>NUCLEOTIDE SEQUENCE [LARGE SCALE GENOMIC DNA]</scope>
    <source>
        <strain evidence="5">ATCC 52028</strain>
    </source>
</reference>
<dbReference type="GO" id="GO:0005524">
    <property type="term" value="F:ATP binding"/>
    <property type="evidence" value="ECO:0007669"/>
    <property type="project" value="UniProtKB-KW"/>
</dbReference>
<keyword evidence="5" id="KW-1185">Reference proteome</keyword>
<dbReference type="SUPFAM" id="SSF56112">
    <property type="entry name" value="Protein kinase-like (PK-like)"/>
    <property type="match status" value="1"/>
</dbReference>
<feature type="non-terminal residue" evidence="4">
    <location>
        <position position="210"/>
    </location>
</feature>
<dbReference type="InterPro" id="IPR000719">
    <property type="entry name" value="Prot_kinase_dom"/>
</dbReference>
<dbReference type="OrthoDB" id="193931at2759"/>
<name>A0A4P9X906_9FUNG</name>
<dbReference type="GO" id="GO:0004674">
    <property type="term" value="F:protein serine/threonine kinase activity"/>
    <property type="evidence" value="ECO:0007669"/>
    <property type="project" value="TreeGrafter"/>
</dbReference>
<gene>
    <name evidence="4" type="ORF">CXG81DRAFT_11529</name>
</gene>
<dbReference type="GO" id="GO:0005737">
    <property type="term" value="C:cytoplasm"/>
    <property type="evidence" value="ECO:0007669"/>
    <property type="project" value="TreeGrafter"/>
</dbReference>
<dbReference type="GO" id="GO:0035556">
    <property type="term" value="P:intracellular signal transduction"/>
    <property type="evidence" value="ECO:0007669"/>
    <property type="project" value="TreeGrafter"/>
</dbReference>
<evidence type="ECO:0000313" key="5">
    <source>
        <dbReference type="Proteomes" id="UP000274922"/>
    </source>
</evidence>
<keyword evidence="1" id="KW-0547">Nucleotide-binding</keyword>
<dbReference type="AlphaFoldDB" id="A0A4P9X906"/>
<dbReference type="Proteomes" id="UP000274922">
    <property type="component" value="Unassembled WGS sequence"/>
</dbReference>
<keyword evidence="2" id="KW-0067">ATP-binding</keyword>
<proteinExistence type="predicted"/>
<dbReference type="Gene3D" id="1.10.510.10">
    <property type="entry name" value="Transferase(Phosphotransferase) domain 1"/>
    <property type="match status" value="1"/>
</dbReference>
<accession>A0A4P9X906</accession>
<dbReference type="InterPro" id="IPR008271">
    <property type="entry name" value="Ser/Thr_kinase_AS"/>
</dbReference>
<evidence type="ECO:0000259" key="3">
    <source>
        <dbReference type="PROSITE" id="PS50011"/>
    </source>
</evidence>
<dbReference type="PANTHER" id="PTHR24346:SF30">
    <property type="entry name" value="MATERNAL EMBRYONIC LEUCINE ZIPPER KINASE"/>
    <property type="match status" value="1"/>
</dbReference>
<dbReference type="PROSITE" id="PS50011">
    <property type="entry name" value="PROTEIN_KINASE_DOM"/>
    <property type="match status" value="1"/>
</dbReference>
<dbReference type="EMBL" id="ML014160">
    <property type="protein sequence ID" value="RKP01804.1"/>
    <property type="molecule type" value="Genomic_DNA"/>
</dbReference>
<dbReference type="PANTHER" id="PTHR24346">
    <property type="entry name" value="MAP/MICROTUBULE AFFINITY-REGULATING KINASE"/>
    <property type="match status" value="1"/>
</dbReference>
<evidence type="ECO:0000313" key="4">
    <source>
        <dbReference type="EMBL" id="RKP01804.1"/>
    </source>
</evidence>
<sequence length="210" mass="23774">MREFALTTILRHPNIAQSYQAHQDADFYYLSMRAYPGHDLLEHLNRHARFSEPRARTVFGQIADAVAYLHANHVAHRDIKPENIVYDVSTTRAVLIDFDQAVFFVRDTPLTDFAGTTLYSPPEVLAQRPYDAPASDVWSLGVTLYVMTHANHPWDHDDNAVLAQRIQSDNFPVPSHFSGALTQLLTGMLTKDPAARWTLDDVCQSAWLAK</sequence>
<dbReference type="PROSITE" id="PS00108">
    <property type="entry name" value="PROTEIN_KINASE_ST"/>
    <property type="match status" value="1"/>
</dbReference>
<evidence type="ECO:0000256" key="1">
    <source>
        <dbReference type="ARBA" id="ARBA00022741"/>
    </source>
</evidence>
<dbReference type="FunFam" id="1.10.510.10:FF:000571">
    <property type="entry name" value="Maternal embryonic leucine zipper kinase"/>
    <property type="match status" value="1"/>
</dbReference>
<organism evidence="4 5">
    <name type="scientific">Caulochytrium protostelioides</name>
    <dbReference type="NCBI Taxonomy" id="1555241"/>
    <lineage>
        <taxon>Eukaryota</taxon>
        <taxon>Fungi</taxon>
        <taxon>Fungi incertae sedis</taxon>
        <taxon>Chytridiomycota</taxon>
        <taxon>Chytridiomycota incertae sedis</taxon>
        <taxon>Chytridiomycetes</taxon>
        <taxon>Caulochytriales</taxon>
        <taxon>Caulochytriaceae</taxon>
        <taxon>Caulochytrium</taxon>
    </lineage>
</organism>
<dbReference type="Pfam" id="PF00069">
    <property type="entry name" value="Pkinase"/>
    <property type="match status" value="1"/>
</dbReference>
<dbReference type="InterPro" id="IPR011009">
    <property type="entry name" value="Kinase-like_dom_sf"/>
</dbReference>